<evidence type="ECO:0000256" key="1">
    <source>
        <dbReference type="SAM" id="Phobius"/>
    </source>
</evidence>
<feature type="signal peptide" evidence="2">
    <location>
        <begin position="1"/>
        <end position="28"/>
    </location>
</feature>
<gene>
    <name evidence="3" type="ORF">sscle_08g062410</name>
</gene>
<protein>
    <recommendedName>
        <fullName evidence="5">Transmembrane protein</fullName>
    </recommendedName>
</protein>
<dbReference type="VEuPathDB" id="FungiDB:sscle_08g062410"/>
<keyword evidence="1" id="KW-0812">Transmembrane</keyword>
<dbReference type="Proteomes" id="UP000177798">
    <property type="component" value="Chromosome 8"/>
</dbReference>
<evidence type="ECO:0000313" key="3">
    <source>
        <dbReference type="EMBL" id="APA11471.1"/>
    </source>
</evidence>
<keyword evidence="2" id="KW-0732">Signal</keyword>
<name>A0A1D9Q958_SCLS1</name>
<dbReference type="KEGG" id="ssl:SS1G_04875"/>
<evidence type="ECO:0000256" key="2">
    <source>
        <dbReference type="SAM" id="SignalP"/>
    </source>
</evidence>
<sequence>MIFSRLTNSRARILLSLLIFGLIVSTQAEPRTKKSSSPEPSQSTITWTSAAATITSGVDECCFSGLCRADQDRCYGYHHRIDSNKSGGNITKKKIFWAVYVASTFFGILGGLGLMFL</sequence>
<evidence type="ECO:0000313" key="4">
    <source>
        <dbReference type="Proteomes" id="UP000177798"/>
    </source>
</evidence>
<dbReference type="OrthoDB" id="10490935at2759"/>
<dbReference type="AlphaFoldDB" id="A0A1D9Q958"/>
<feature type="chain" id="PRO_5010562293" description="Transmembrane protein" evidence="2">
    <location>
        <begin position="29"/>
        <end position="117"/>
    </location>
</feature>
<evidence type="ECO:0008006" key="5">
    <source>
        <dbReference type="Google" id="ProtNLM"/>
    </source>
</evidence>
<reference evidence="4" key="1">
    <citation type="journal article" date="2017" name="Genome Biol. Evol.">
        <title>The complete genome sequence of the phytopathogenic fungus Sclerotinia sclerotiorum reveals insights into the genome architecture of broad host range pathogens.</title>
        <authorList>
            <person name="Derbyshire M."/>
            <person name="Denton-Giles M."/>
            <person name="Hegedus D."/>
            <person name="Seifbarghy S."/>
            <person name="Rollins J."/>
            <person name="van Kan J."/>
            <person name="Seidl M.F."/>
            <person name="Faino L."/>
            <person name="Mbengue M."/>
            <person name="Navaud O."/>
            <person name="Raffaele S."/>
            <person name="Hammond-Kosack K."/>
            <person name="Heard S."/>
            <person name="Oliver R."/>
        </authorList>
    </citation>
    <scope>NUCLEOTIDE SEQUENCE [LARGE SCALE GENOMIC DNA]</scope>
    <source>
        <strain evidence="4">ATCC 18683 / 1980 / Ss-1</strain>
    </source>
</reference>
<accession>A0A1D9Q958</accession>
<keyword evidence="1" id="KW-1133">Transmembrane helix</keyword>
<organism evidence="3 4">
    <name type="scientific">Sclerotinia sclerotiorum (strain ATCC 18683 / 1980 / Ss-1)</name>
    <name type="common">White mold</name>
    <name type="synonym">Whetzelinia sclerotiorum</name>
    <dbReference type="NCBI Taxonomy" id="665079"/>
    <lineage>
        <taxon>Eukaryota</taxon>
        <taxon>Fungi</taxon>
        <taxon>Dikarya</taxon>
        <taxon>Ascomycota</taxon>
        <taxon>Pezizomycotina</taxon>
        <taxon>Leotiomycetes</taxon>
        <taxon>Helotiales</taxon>
        <taxon>Sclerotiniaceae</taxon>
        <taxon>Sclerotinia</taxon>
    </lineage>
</organism>
<feature type="transmembrane region" description="Helical" evidence="1">
    <location>
        <begin position="95"/>
        <end position="116"/>
    </location>
</feature>
<dbReference type="EMBL" id="CP017821">
    <property type="protein sequence ID" value="APA11471.1"/>
    <property type="molecule type" value="Genomic_DNA"/>
</dbReference>
<proteinExistence type="predicted"/>
<keyword evidence="1" id="KW-0472">Membrane</keyword>
<dbReference type="RefSeq" id="XP_001593448.1">
    <property type="nucleotide sequence ID" value="XM_001593398.1"/>
</dbReference>